<gene>
    <name evidence="1" type="ORF">GCM10010916_23060</name>
</gene>
<evidence type="ECO:0000313" key="1">
    <source>
        <dbReference type="EMBL" id="GGG05381.1"/>
    </source>
</evidence>
<protein>
    <submittedName>
        <fullName evidence="1">Uncharacterized protein</fullName>
    </submittedName>
</protein>
<dbReference type="EMBL" id="BMGR01000007">
    <property type="protein sequence ID" value="GGG05381.1"/>
    <property type="molecule type" value="Genomic_DNA"/>
</dbReference>
<dbReference type="Proteomes" id="UP000644756">
    <property type="component" value="Unassembled WGS sequence"/>
</dbReference>
<comment type="caution">
    <text evidence="1">The sequence shown here is derived from an EMBL/GenBank/DDBJ whole genome shotgun (WGS) entry which is preliminary data.</text>
</comment>
<dbReference type="AlphaFoldDB" id="A0A917D007"/>
<evidence type="ECO:0000313" key="2">
    <source>
        <dbReference type="Proteomes" id="UP000644756"/>
    </source>
</evidence>
<name>A0A917D007_9BACL</name>
<organism evidence="1 2">
    <name type="scientific">Paenibacillus abyssi</name>
    <dbReference type="NCBI Taxonomy" id="1340531"/>
    <lineage>
        <taxon>Bacteria</taxon>
        <taxon>Bacillati</taxon>
        <taxon>Bacillota</taxon>
        <taxon>Bacilli</taxon>
        <taxon>Bacillales</taxon>
        <taxon>Paenibacillaceae</taxon>
        <taxon>Paenibacillus</taxon>
    </lineage>
</organism>
<accession>A0A917D007</accession>
<sequence>MGFWDKLKSVADSAAGKLAERQEEIRSLQEKYNYRDADSLIHEMKARVKTEGVFSKDAAAIKLELRDRGYTDQDISTIIQIDADIERMK</sequence>
<dbReference type="RefSeq" id="WP_188531228.1">
    <property type="nucleotide sequence ID" value="NZ_BMGR01000007.1"/>
</dbReference>
<reference evidence="1" key="2">
    <citation type="submission" date="2020-09" db="EMBL/GenBank/DDBJ databases">
        <authorList>
            <person name="Sun Q."/>
            <person name="Zhou Y."/>
        </authorList>
    </citation>
    <scope>NUCLEOTIDE SEQUENCE</scope>
    <source>
        <strain evidence="1">CGMCC 1.12987</strain>
    </source>
</reference>
<keyword evidence="2" id="KW-1185">Reference proteome</keyword>
<proteinExistence type="predicted"/>
<reference evidence="1" key="1">
    <citation type="journal article" date="2014" name="Int. J. Syst. Evol. Microbiol.">
        <title>Complete genome sequence of Corynebacterium casei LMG S-19264T (=DSM 44701T), isolated from a smear-ripened cheese.</title>
        <authorList>
            <consortium name="US DOE Joint Genome Institute (JGI-PGF)"/>
            <person name="Walter F."/>
            <person name="Albersmeier A."/>
            <person name="Kalinowski J."/>
            <person name="Ruckert C."/>
        </authorList>
    </citation>
    <scope>NUCLEOTIDE SEQUENCE</scope>
    <source>
        <strain evidence="1">CGMCC 1.12987</strain>
    </source>
</reference>